<gene>
    <name evidence="5" type="primary">BTLA</name>
    <name evidence="5" type="ORF">A306_00003735</name>
</gene>
<name>A0A2I0MKZ9_COLLI</name>
<comment type="caution">
    <text evidence="5">The sequence shown here is derived from an EMBL/GenBank/DDBJ whole genome shotgun (WGS) entry which is preliminary data.</text>
</comment>
<dbReference type="PANTHER" id="PTHR37996">
    <property type="entry name" value="B- AND T-LYMPHOCYTE ATTENUATOR"/>
    <property type="match status" value="1"/>
</dbReference>
<keyword evidence="3" id="KW-0732">Signal</keyword>
<organism evidence="5 6">
    <name type="scientific">Columba livia</name>
    <name type="common">Rock dove</name>
    <dbReference type="NCBI Taxonomy" id="8932"/>
    <lineage>
        <taxon>Eukaryota</taxon>
        <taxon>Metazoa</taxon>
        <taxon>Chordata</taxon>
        <taxon>Craniata</taxon>
        <taxon>Vertebrata</taxon>
        <taxon>Euteleostomi</taxon>
        <taxon>Archelosauria</taxon>
        <taxon>Archosauria</taxon>
        <taxon>Dinosauria</taxon>
        <taxon>Saurischia</taxon>
        <taxon>Theropoda</taxon>
        <taxon>Coelurosauria</taxon>
        <taxon>Aves</taxon>
        <taxon>Neognathae</taxon>
        <taxon>Neoaves</taxon>
        <taxon>Columbimorphae</taxon>
        <taxon>Columbiformes</taxon>
        <taxon>Columbidae</taxon>
        <taxon>Columba</taxon>
    </lineage>
</organism>
<evidence type="ECO:0000256" key="1">
    <source>
        <dbReference type="SAM" id="MobiDB-lite"/>
    </source>
</evidence>
<dbReference type="CTD" id="151888"/>
<dbReference type="InterPro" id="IPR003599">
    <property type="entry name" value="Ig_sub"/>
</dbReference>
<dbReference type="KEGG" id="clv:102086965"/>
<dbReference type="PANTHER" id="PTHR37996:SF1">
    <property type="entry name" value="B- AND T-LYMPHOCYTE ATTENUATOR"/>
    <property type="match status" value="1"/>
</dbReference>
<feature type="transmembrane region" description="Helical" evidence="2">
    <location>
        <begin position="161"/>
        <end position="186"/>
    </location>
</feature>
<dbReference type="InterPro" id="IPR039257">
    <property type="entry name" value="BTLA"/>
</dbReference>
<dbReference type="Proteomes" id="UP000053872">
    <property type="component" value="Unassembled WGS sequence"/>
</dbReference>
<dbReference type="InParanoid" id="A0A2I0MKZ9"/>
<sequence length="319" mass="35899">MKALPVMLIKRILLYILLAMLAQSNYQVYGFDATDCPAEIQVKRQSQYKVYIGNSLIIDCPVHYCKKKPVMQWCKLEEATCILVKEGKAEWKSKMFTLEFLSVHQNDSGLYRCRAIEDNLHSESHAITVIVEEKPANIITISPENTTGISEEFQEAGNYKMWHIICASAAVGLCCPFIIICMFWCLRRYHAKKKRTPVTQQRQVSLVRSPAATPSRAAGTTEASEESSSLCYCSMASPLQALHSNTIYDNYVPPWNVQRTLPGAPHNDPVIPSIPVLPENPDVLTYASLNHSASAERCQRREPTVVNELTEYASINVNK</sequence>
<feature type="region of interest" description="Disordered" evidence="1">
    <location>
        <begin position="200"/>
        <end position="222"/>
    </location>
</feature>
<reference evidence="5 6" key="1">
    <citation type="journal article" date="2013" name="Science">
        <title>Genomic diversity and evolution of the head crest in the rock pigeon.</title>
        <authorList>
            <person name="Shapiro M.D."/>
            <person name="Kronenberg Z."/>
            <person name="Li C."/>
            <person name="Domyan E.T."/>
            <person name="Pan H."/>
            <person name="Campbell M."/>
            <person name="Tan H."/>
            <person name="Huff C.D."/>
            <person name="Hu H."/>
            <person name="Vickrey A.I."/>
            <person name="Nielsen S.C."/>
            <person name="Stringham S.A."/>
            <person name="Hu H."/>
            <person name="Willerslev E."/>
            <person name="Gilbert M.T."/>
            <person name="Yandell M."/>
            <person name="Zhang G."/>
            <person name="Wang J."/>
        </authorList>
    </citation>
    <scope>NUCLEOTIDE SEQUENCE [LARGE SCALE GENOMIC DNA]</scope>
    <source>
        <tissue evidence="5">Blood</tissue>
    </source>
</reference>
<dbReference type="GO" id="GO:0005886">
    <property type="term" value="C:plasma membrane"/>
    <property type="evidence" value="ECO:0007669"/>
    <property type="project" value="InterPro"/>
</dbReference>
<dbReference type="SMART" id="SM00409">
    <property type="entry name" value="IG"/>
    <property type="match status" value="1"/>
</dbReference>
<dbReference type="InterPro" id="IPR007110">
    <property type="entry name" value="Ig-like_dom"/>
</dbReference>
<dbReference type="OrthoDB" id="9947981at2759"/>
<dbReference type="GO" id="GO:0002768">
    <property type="term" value="P:immune response-regulating cell surface receptor signaling pathway"/>
    <property type="evidence" value="ECO:0007669"/>
    <property type="project" value="InterPro"/>
</dbReference>
<dbReference type="STRING" id="8932.A0A2I0MKZ9"/>
<evidence type="ECO:0000313" key="5">
    <source>
        <dbReference type="EMBL" id="PKK30357.1"/>
    </source>
</evidence>
<evidence type="ECO:0000259" key="4">
    <source>
        <dbReference type="PROSITE" id="PS50835"/>
    </source>
</evidence>
<dbReference type="InterPro" id="IPR013783">
    <property type="entry name" value="Ig-like_fold"/>
</dbReference>
<evidence type="ECO:0000313" key="6">
    <source>
        <dbReference type="Proteomes" id="UP000053872"/>
    </source>
</evidence>
<dbReference type="AlphaFoldDB" id="A0A2I0MKZ9"/>
<evidence type="ECO:0000256" key="2">
    <source>
        <dbReference type="SAM" id="Phobius"/>
    </source>
</evidence>
<dbReference type="PROSITE" id="PS50835">
    <property type="entry name" value="IG_LIKE"/>
    <property type="match status" value="1"/>
</dbReference>
<feature type="signal peptide" evidence="3">
    <location>
        <begin position="1"/>
        <end position="24"/>
    </location>
</feature>
<feature type="chain" id="PRO_5014141666" evidence="3">
    <location>
        <begin position="25"/>
        <end position="319"/>
    </location>
</feature>
<feature type="domain" description="Ig-like" evidence="4">
    <location>
        <begin position="37"/>
        <end position="128"/>
    </location>
</feature>
<dbReference type="InterPro" id="IPR036179">
    <property type="entry name" value="Ig-like_dom_sf"/>
</dbReference>
<dbReference type="GO" id="GO:0038023">
    <property type="term" value="F:signaling receptor activity"/>
    <property type="evidence" value="ECO:0007669"/>
    <property type="project" value="InterPro"/>
</dbReference>
<dbReference type="SUPFAM" id="SSF48726">
    <property type="entry name" value="Immunoglobulin"/>
    <property type="match status" value="1"/>
</dbReference>
<proteinExistence type="predicted"/>
<accession>A0A2I0MKZ9</accession>
<keyword evidence="2" id="KW-1133">Transmembrane helix</keyword>
<keyword evidence="2" id="KW-0472">Membrane</keyword>
<keyword evidence="6" id="KW-1185">Reference proteome</keyword>
<dbReference type="Gene3D" id="2.60.40.10">
    <property type="entry name" value="Immunoglobulins"/>
    <property type="match status" value="1"/>
</dbReference>
<dbReference type="EMBL" id="AKCR02000007">
    <property type="protein sequence ID" value="PKK30357.1"/>
    <property type="molecule type" value="Genomic_DNA"/>
</dbReference>
<keyword evidence="2" id="KW-0812">Transmembrane</keyword>
<dbReference type="GeneID" id="102086965"/>
<evidence type="ECO:0000256" key="3">
    <source>
        <dbReference type="SAM" id="SignalP"/>
    </source>
</evidence>
<protein>
    <submittedName>
        <fullName evidence="5">B and T lymphocyte associated</fullName>
    </submittedName>
</protein>